<dbReference type="RefSeq" id="WP_116178648.1">
    <property type="nucleotide sequence ID" value="NZ_CP144375.1"/>
</dbReference>
<evidence type="ECO:0000256" key="5">
    <source>
        <dbReference type="ARBA" id="ARBA00022989"/>
    </source>
</evidence>
<feature type="transmembrane region" description="Helical" evidence="10">
    <location>
        <begin position="82"/>
        <end position="105"/>
    </location>
</feature>
<evidence type="ECO:0000256" key="2">
    <source>
        <dbReference type="ARBA" id="ARBA00022448"/>
    </source>
</evidence>
<keyword evidence="6" id="KW-0915">Sodium</keyword>
<proteinExistence type="predicted"/>
<feature type="domain" description="Cation/H+ exchanger transmembrane" evidence="11">
    <location>
        <begin position="12"/>
        <end position="381"/>
    </location>
</feature>
<evidence type="ECO:0000259" key="11">
    <source>
        <dbReference type="Pfam" id="PF00999"/>
    </source>
</evidence>
<dbReference type="GO" id="GO:0098719">
    <property type="term" value="P:sodium ion import across plasma membrane"/>
    <property type="evidence" value="ECO:0007669"/>
    <property type="project" value="TreeGrafter"/>
</dbReference>
<dbReference type="GO" id="GO:0015386">
    <property type="term" value="F:potassium:proton antiporter activity"/>
    <property type="evidence" value="ECO:0007669"/>
    <property type="project" value="TreeGrafter"/>
</dbReference>
<dbReference type="EMBL" id="QUNO01000013">
    <property type="protein sequence ID" value="REH39312.1"/>
    <property type="molecule type" value="Genomic_DNA"/>
</dbReference>
<gene>
    <name evidence="12" type="ORF">BCF44_113167</name>
</gene>
<reference evidence="12 13" key="1">
    <citation type="submission" date="2018-08" db="EMBL/GenBank/DDBJ databases">
        <title>Genomic Encyclopedia of Archaeal and Bacterial Type Strains, Phase II (KMG-II): from individual species to whole genera.</title>
        <authorList>
            <person name="Goeker M."/>
        </authorList>
    </citation>
    <scope>NUCLEOTIDE SEQUENCE [LARGE SCALE GENOMIC DNA]</scope>
    <source>
        <strain evidence="12 13">DSM 45791</strain>
    </source>
</reference>
<keyword evidence="2" id="KW-0813">Transport</keyword>
<evidence type="ECO:0000256" key="4">
    <source>
        <dbReference type="ARBA" id="ARBA00022692"/>
    </source>
</evidence>
<evidence type="ECO:0000256" key="6">
    <source>
        <dbReference type="ARBA" id="ARBA00023053"/>
    </source>
</evidence>
<keyword evidence="5 10" id="KW-1133">Transmembrane helix</keyword>
<accession>A0A3E0H770</accession>
<feature type="transmembrane region" description="Helical" evidence="10">
    <location>
        <begin position="295"/>
        <end position="318"/>
    </location>
</feature>
<organism evidence="12 13">
    <name type="scientific">Kutzneria buriramensis</name>
    <dbReference type="NCBI Taxonomy" id="1045776"/>
    <lineage>
        <taxon>Bacteria</taxon>
        <taxon>Bacillati</taxon>
        <taxon>Actinomycetota</taxon>
        <taxon>Actinomycetes</taxon>
        <taxon>Pseudonocardiales</taxon>
        <taxon>Pseudonocardiaceae</taxon>
        <taxon>Kutzneria</taxon>
    </lineage>
</organism>
<dbReference type="AlphaFoldDB" id="A0A3E0H770"/>
<evidence type="ECO:0000313" key="13">
    <source>
        <dbReference type="Proteomes" id="UP000256269"/>
    </source>
</evidence>
<comment type="caution">
    <text evidence="12">The sequence shown here is derived from an EMBL/GenBank/DDBJ whole genome shotgun (WGS) entry which is preliminary data.</text>
</comment>
<dbReference type="Pfam" id="PF00999">
    <property type="entry name" value="Na_H_Exchanger"/>
    <property type="match status" value="1"/>
</dbReference>
<dbReference type="GO" id="GO:0051453">
    <property type="term" value="P:regulation of intracellular pH"/>
    <property type="evidence" value="ECO:0007669"/>
    <property type="project" value="TreeGrafter"/>
</dbReference>
<evidence type="ECO:0000256" key="1">
    <source>
        <dbReference type="ARBA" id="ARBA00004651"/>
    </source>
</evidence>
<keyword evidence="13" id="KW-1185">Reference proteome</keyword>
<protein>
    <submittedName>
        <fullName evidence="12">CPA1 family monovalent cation:H+ antiporter</fullName>
    </submittedName>
</protein>
<evidence type="ECO:0000256" key="10">
    <source>
        <dbReference type="SAM" id="Phobius"/>
    </source>
</evidence>
<evidence type="ECO:0000256" key="3">
    <source>
        <dbReference type="ARBA" id="ARBA00022475"/>
    </source>
</evidence>
<keyword evidence="3" id="KW-1003">Cell membrane</keyword>
<dbReference type="InterPro" id="IPR006153">
    <property type="entry name" value="Cation/H_exchanger_TM"/>
</dbReference>
<keyword evidence="7" id="KW-0406">Ion transport</keyword>
<feature type="transmembrane region" description="Helical" evidence="10">
    <location>
        <begin position="263"/>
        <end position="283"/>
    </location>
</feature>
<keyword evidence="8 10" id="KW-0472">Membrane</keyword>
<feature type="transmembrane region" description="Helical" evidence="10">
    <location>
        <begin position="53"/>
        <end position="75"/>
    </location>
</feature>
<keyword evidence="4 10" id="KW-0812">Transmembrane</keyword>
<dbReference type="GO" id="GO:0015385">
    <property type="term" value="F:sodium:proton antiporter activity"/>
    <property type="evidence" value="ECO:0007669"/>
    <property type="project" value="InterPro"/>
</dbReference>
<evidence type="ECO:0000256" key="9">
    <source>
        <dbReference type="ARBA" id="ARBA00023201"/>
    </source>
</evidence>
<feature type="transmembrane region" description="Helical" evidence="10">
    <location>
        <begin position="359"/>
        <end position="384"/>
    </location>
</feature>
<feature type="transmembrane region" description="Helical" evidence="10">
    <location>
        <begin position="111"/>
        <end position="133"/>
    </location>
</feature>
<dbReference type="GO" id="GO:0005886">
    <property type="term" value="C:plasma membrane"/>
    <property type="evidence" value="ECO:0007669"/>
    <property type="project" value="UniProtKB-SubCell"/>
</dbReference>
<dbReference type="PANTHER" id="PTHR10110:SF86">
    <property type="entry name" value="SODIUM_HYDROGEN EXCHANGER 7"/>
    <property type="match status" value="1"/>
</dbReference>
<dbReference type="Proteomes" id="UP000256269">
    <property type="component" value="Unassembled WGS sequence"/>
</dbReference>
<feature type="transmembrane region" description="Helical" evidence="10">
    <location>
        <begin position="330"/>
        <end position="347"/>
    </location>
</feature>
<dbReference type="PANTHER" id="PTHR10110">
    <property type="entry name" value="SODIUM/HYDROGEN EXCHANGER"/>
    <property type="match status" value="1"/>
</dbReference>
<feature type="transmembrane region" description="Helical" evidence="10">
    <location>
        <begin position="181"/>
        <end position="202"/>
    </location>
</feature>
<feature type="transmembrane region" description="Helical" evidence="10">
    <location>
        <begin position="154"/>
        <end position="175"/>
    </location>
</feature>
<evidence type="ECO:0000256" key="8">
    <source>
        <dbReference type="ARBA" id="ARBA00023136"/>
    </source>
</evidence>
<keyword evidence="9" id="KW-0739">Sodium transport</keyword>
<evidence type="ECO:0000313" key="12">
    <source>
        <dbReference type="EMBL" id="REH39312.1"/>
    </source>
</evidence>
<sequence>MTPPVLVALVVGALAVRTVASKLRLPPQLTLLAVGLCVSLLPGLPDFGLEPEFVLAFVLPPLVYSAALDSSYVNIRAMLRPIGLFSVGPVVATMAAVGVAAHVLLPQFPLASALVLGAVIAPTDAVAAVSICRRLHVPRRAMVLLAGESLGNDAAALTLWKLAIVVATGATLTWWQGILAFLYAAVVGGLIGAVAGFVVHAVRVRIGDGVLESAMGVVTPFACYLLAEQAQASGVLAVAVAGVLMGHQAPYGRHTTRLRENAVWRSVDVLLESVVFAVIGLQLRTIAAAVGVSWGLVGAAAALLAVTVVVRVLWVFLVRNRDLDLKGTTIVGWAGMRGVISLAVAYATPPSMPGRELVLFATFAITVGTLLLHGSTLALLIRLLRVPADEERENADDEARVRHDAVAAASEELDRKVADRGETTPEHVVELLRSLAEHHQGAAREWMEDQEGGRAEAYQRLLATMLDVERKVFVAARDAGEIDDEVLRRVLRELDLRQASVDTP</sequence>
<evidence type="ECO:0000256" key="7">
    <source>
        <dbReference type="ARBA" id="ARBA00023065"/>
    </source>
</evidence>
<name>A0A3E0H770_9PSEU</name>
<comment type="subcellular location">
    <subcellularLocation>
        <location evidence="1">Cell membrane</location>
        <topology evidence="1">Multi-pass membrane protein</topology>
    </subcellularLocation>
</comment>
<dbReference type="Gene3D" id="6.10.140.1330">
    <property type="match status" value="1"/>
</dbReference>
<dbReference type="InterPro" id="IPR018422">
    <property type="entry name" value="Cation/H_exchanger_CPA1"/>
</dbReference>
<dbReference type="OrthoDB" id="57886at2"/>